<sequence>MGKRDRADRDKKKSKKRHYEDEEEDEDDVPGNDSQEAVPSAAGKQVDESSTKLDEYGAKDYRLQMPLKDDHVSRPLWVAPDGHIFLEAFSPVYKYAQDFLVAIAEPVCRPTQVHEYKLTAYSLYAAVSVGLQTSDITEYLRKLSKTGVPDGIIQFIKLCTVSYGKVKLVLKHNRYFVESSHPDVIQHLLQDPVIRECRLRSPEGEATELITETFTSRPAITKTAEGSGGPSTSRATDPQGKSDIPTDLFDFYEQMDKDEEEEEETQTVSFEVKQEMIEELQKRCIHLEYPLLAEYDFRNDSVNPDINIDLKPTAVLRPYQEKSLRKMFGNGRARSGVIVLPCGAGKSLVGVTAACTVRKRCLVLGNSAVSVEQWKAQFKMWSTIDDSQICRFTSDAKDKPIGCSVAISTYSMLGHTTKRSWEAERVMEWLRTQEWGLMILDEVHTIPAKMFRRVLTIVQAHCKLGLTATLVREDDKIVDLNFLIGPKLYEANWMELQNVGYIAKVQCAEVWCPMSPEFYREYVAIKTKKRILLYTMNPNKFRACQFLIKFHERRNDKIIVFADNVFALKEYAIRLNKPYIYGPTSQGERMQILQNFKHNPKINTIFISKVGDTSFDLPEANVLIQISSHGGSRRQEAQRLGRVLRAKKGMVAEEYNAFFYSLVSQDTQEMAYSTKRQRFLVDQGYSFKVITKLAGMEEEELAFSTKEEQQQLLQKVLAATDLDAEEEVVAGEFGSRSSQVSRRFGTMSSMSGADDTVYMEYHSARSRTATKHVHPLFKRFRK</sequence>
<dbReference type="NCBIfam" id="TIGR00603">
    <property type="entry name" value="rad25"/>
    <property type="match status" value="1"/>
</dbReference>
<evidence type="ECO:0000256" key="9">
    <source>
        <dbReference type="ARBA" id="ARBA00023204"/>
    </source>
</evidence>
<proteinExistence type="evidence at transcript level"/>
<dbReference type="Gene3D" id="3.40.50.300">
    <property type="entry name" value="P-loop containing nucleotide triphosphate hydrolases"/>
    <property type="match status" value="2"/>
</dbReference>
<dbReference type="Pfam" id="PF13625">
    <property type="entry name" value="Helicase_C_3"/>
    <property type="match status" value="1"/>
</dbReference>
<evidence type="ECO:0000259" key="20">
    <source>
        <dbReference type="PROSITE" id="PS51192"/>
    </source>
</evidence>
<keyword evidence="7" id="KW-0067">ATP-binding</keyword>
<evidence type="ECO:0000256" key="15">
    <source>
        <dbReference type="ARBA" id="ARBA00044799"/>
    </source>
</evidence>
<evidence type="ECO:0000256" key="2">
    <source>
        <dbReference type="ARBA" id="ARBA00006637"/>
    </source>
</evidence>
<evidence type="ECO:0000256" key="12">
    <source>
        <dbReference type="ARBA" id="ARBA00032205"/>
    </source>
</evidence>
<evidence type="ECO:0000256" key="8">
    <source>
        <dbReference type="ARBA" id="ARBA00023125"/>
    </source>
</evidence>
<dbReference type="InterPro" id="IPR001650">
    <property type="entry name" value="Helicase_C-like"/>
</dbReference>
<dbReference type="InterPro" id="IPR001161">
    <property type="entry name" value="XPB/Ssl2"/>
</dbReference>
<dbReference type="GO" id="GO:0003677">
    <property type="term" value="F:DNA binding"/>
    <property type="evidence" value="ECO:0007669"/>
    <property type="project" value="UniProtKB-KW"/>
</dbReference>
<dbReference type="InterPro" id="IPR027417">
    <property type="entry name" value="P-loop_NTPase"/>
</dbReference>
<feature type="region of interest" description="Disordered" evidence="19">
    <location>
        <begin position="1"/>
        <end position="51"/>
    </location>
</feature>
<dbReference type="CDD" id="cd18029">
    <property type="entry name" value="DEXHc_XPB"/>
    <property type="match status" value="1"/>
</dbReference>
<evidence type="ECO:0000313" key="22">
    <source>
        <dbReference type="EMBL" id="AJF40194.1"/>
    </source>
</evidence>
<comment type="subunit">
    <text evidence="17">Component of the 7-subunit TFIIH core complex composed of XPB/ERCC3, XPD/ERCC2, GTF2H1, GTF2H2, GTF2H3, GTF2H4 and GTF2H5, which is active in NER. The core complex associates with the 3-subunit CDK-activating kinase (CAK) module composed of CCNH/cyclin H, CDK7 and MNAT1 to form the 10-subunit holoenzyme (holo-TFIIH) active in transcription. Interacts with PUF60. Interacts with ATF7IP. Interacts with KAT2A; leading to KAT2A recruitment to promoters and acetylation of histones. Part of TBP-based Pol II pre-initiation complex (PIC), in which Pol II core assembles with general transcription factors and other specific initiation factors including GTF2E1, GTF2E2, GTF2F1, GTF2F2, TCEA1, ERCC2, ERCC3, GTF2H2, GTF2H3, GTF2H4, GTF2H5, GTF2A1, GTF2A2, GTF2B and TBP; this large multi-subunit PIC complex mediates DNA unwinding and targets Pol II core to the transcription start site where the first phosphodiester bond forms.</text>
</comment>
<keyword evidence="5" id="KW-0378">Hydrolase</keyword>
<evidence type="ECO:0000256" key="11">
    <source>
        <dbReference type="ARBA" id="ARBA00023242"/>
    </source>
</evidence>
<dbReference type="EMBL" id="KJ645620">
    <property type="protein sequence ID" value="AJF40194.1"/>
    <property type="molecule type" value="mRNA"/>
</dbReference>
<evidence type="ECO:0000256" key="19">
    <source>
        <dbReference type="SAM" id="MobiDB-lite"/>
    </source>
</evidence>
<evidence type="ECO:0000256" key="17">
    <source>
        <dbReference type="ARBA" id="ARBA00046596"/>
    </source>
</evidence>
<evidence type="ECO:0000256" key="7">
    <source>
        <dbReference type="ARBA" id="ARBA00022840"/>
    </source>
</evidence>
<keyword evidence="9" id="KW-0234">DNA repair</keyword>
<dbReference type="PANTHER" id="PTHR11274:SF0">
    <property type="entry name" value="GENERAL TRANSCRIPTION AND DNA REPAIR FACTOR IIH HELICASE SUBUNIT XPB"/>
    <property type="match status" value="1"/>
</dbReference>
<dbReference type="SMART" id="SM00487">
    <property type="entry name" value="DEXDc"/>
    <property type="match status" value="1"/>
</dbReference>
<dbReference type="CDD" id="cd18789">
    <property type="entry name" value="SF2_C_XPB"/>
    <property type="match status" value="1"/>
</dbReference>
<dbReference type="FunFam" id="3.40.50.300:FF:000077">
    <property type="entry name" value="Probable DNA repair helicase RAD25"/>
    <property type="match status" value="1"/>
</dbReference>
<dbReference type="GO" id="GO:0005675">
    <property type="term" value="C:transcription factor TFIIH holo complex"/>
    <property type="evidence" value="ECO:0007669"/>
    <property type="project" value="TreeGrafter"/>
</dbReference>
<keyword evidence="8" id="KW-0238">DNA-binding</keyword>
<evidence type="ECO:0000256" key="16">
    <source>
        <dbReference type="ARBA" id="ARBA00044810"/>
    </source>
</evidence>
<dbReference type="GO" id="GO:0006367">
    <property type="term" value="P:transcription initiation at RNA polymerase II promoter"/>
    <property type="evidence" value="ECO:0007669"/>
    <property type="project" value="InterPro"/>
</dbReference>
<dbReference type="GO" id="GO:0048568">
    <property type="term" value="P:embryonic organ development"/>
    <property type="evidence" value="ECO:0007669"/>
    <property type="project" value="TreeGrafter"/>
</dbReference>
<reference evidence="22" key="1">
    <citation type="submission" date="2014-03" db="EMBL/GenBank/DDBJ databases">
        <title>Conservation and purifying selection in the evolution of echolocation-related genes among acoustically divergent lineages of the greater horseshoe bat.</title>
        <authorList>
            <person name="Lin A."/>
            <person name="Xiao Y."/>
            <person name="Wu Y."/>
            <person name="Sun K."/>
            <person name="Feng J."/>
        </authorList>
    </citation>
    <scope>NUCLEOTIDE SEQUENCE</scope>
</reference>
<feature type="compositionally biased region" description="Basic and acidic residues" evidence="19">
    <location>
        <begin position="1"/>
        <end position="11"/>
    </location>
</feature>
<dbReference type="InterPro" id="IPR014001">
    <property type="entry name" value="Helicase_ATP-bd"/>
</dbReference>
<accession>A0A140YWY4</accession>
<feature type="region of interest" description="Disordered" evidence="19">
    <location>
        <begin position="218"/>
        <end position="243"/>
    </location>
</feature>
<feature type="compositionally biased region" description="Acidic residues" evidence="19">
    <location>
        <begin position="21"/>
        <end position="30"/>
    </location>
</feature>
<evidence type="ECO:0000256" key="18">
    <source>
        <dbReference type="ARBA" id="ARBA00048988"/>
    </source>
</evidence>
<evidence type="ECO:0000256" key="4">
    <source>
        <dbReference type="ARBA" id="ARBA00022763"/>
    </source>
</evidence>
<dbReference type="GO" id="GO:0006289">
    <property type="term" value="P:nucleotide-excision repair"/>
    <property type="evidence" value="ECO:0007669"/>
    <property type="project" value="InterPro"/>
</dbReference>
<dbReference type="GO" id="GO:0005524">
    <property type="term" value="F:ATP binding"/>
    <property type="evidence" value="ECO:0007669"/>
    <property type="project" value="UniProtKB-KW"/>
</dbReference>
<evidence type="ECO:0000256" key="6">
    <source>
        <dbReference type="ARBA" id="ARBA00022806"/>
    </source>
</evidence>
<evidence type="ECO:0000256" key="5">
    <source>
        <dbReference type="ARBA" id="ARBA00022801"/>
    </source>
</evidence>
<dbReference type="GO" id="GO:0043138">
    <property type="term" value="F:3'-5' DNA helicase activity"/>
    <property type="evidence" value="ECO:0007669"/>
    <property type="project" value="UniProtKB-EC"/>
</dbReference>
<gene>
    <name evidence="22" type="primary">ERCC3</name>
</gene>
<dbReference type="GO" id="GO:0097550">
    <property type="term" value="C:transcription preinitiation complex"/>
    <property type="evidence" value="ECO:0007669"/>
    <property type="project" value="TreeGrafter"/>
</dbReference>
<evidence type="ECO:0000256" key="10">
    <source>
        <dbReference type="ARBA" id="ARBA00023235"/>
    </source>
</evidence>
<keyword evidence="10" id="KW-0413">Isomerase</keyword>
<keyword evidence="11" id="KW-0539">Nucleus</keyword>
<dbReference type="PANTHER" id="PTHR11274">
    <property type="entry name" value="RAD25/XP-B DNA REPAIR HELICASE"/>
    <property type="match status" value="1"/>
</dbReference>
<dbReference type="GO" id="GO:0035315">
    <property type="term" value="P:hair cell differentiation"/>
    <property type="evidence" value="ECO:0007669"/>
    <property type="project" value="TreeGrafter"/>
</dbReference>
<protein>
    <recommendedName>
        <fullName evidence="15">General transcription and DNA repair factor IIH helicase/translocase subunit XPB</fullName>
        <ecNumber evidence="14">5.6.2.4</ecNumber>
    </recommendedName>
    <alternativeName>
        <fullName evidence="16">DNA 3'-5' helicase/translocase XPB</fullName>
    </alternativeName>
    <alternativeName>
        <fullName evidence="12">DNA excision repair protein ERCC-3</fullName>
    </alternativeName>
</protein>
<dbReference type="GO" id="GO:0016787">
    <property type="term" value="F:hydrolase activity"/>
    <property type="evidence" value="ECO:0007669"/>
    <property type="project" value="UniProtKB-KW"/>
</dbReference>
<dbReference type="InterPro" id="IPR006935">
    <property type="entry name" value="Helicase/UvrB_N"/>
</dbReference>
<evidence type="ECO:0000256" key="14">
    <source>
        <dbReference type="ARBA" id="ARBA00034808"/>
    </source>
</evidence>
<dbReference type="GO" id="GO:0000112">
    <property type="term" value="C:nucleotide-excision repair factor 3 complex"/>
    <property type="evidence" value="ECO:0007669"/>
    <property type="project" value="TreeGrafter"/>
</dbReference>
<comment type="catalytic activity">
    <reaction evidence="18">
        <text>ATP + H2O = ADP + phosphate + H(+)</text>
        <dbReference type="Rhea" id="RHEA:13065"/>
        <dbReference type="ChEBI" id="CHEBI:15377"/>
        <dbReference type="ChEBI" id="CHEBI:15378"/>
        <dbReference type="ChEBI" id="CHEBI:30616"/>
        <dbReference type="ChEBI" id="CHEBI:43474"/>
        <dbReference type="ChEBI" id="CHEBI:456216"/>
        <dbReference type="EC" id="5.6.2.4"/>
    </reaction>
</comment>
<feature type="domain" description="Helicase ATP-binding" evidence="20">
    <location>
        <begin position="327"/>
        <end position="488"/>
    </location>
</feature>
<evidence type="ECO:0000259" key="21">
    <source>
        <dbReference type="PROSITE" id="PS51194"/>
    </source>
</evidence>
<keyword evidence="6 22" id="KW-0347">Helicase</keyword>
<evidence type="ECO:0000256" key="3">
    <source>
        <dbReference type="ARBA" id="ARBA00022741"/>
    </source>
</evidence>
<organism evidence="22">
    <name type="scientific">Rhinolophus ferrumequinum</name>
    <name type="common">Greater horseshoe bat</name>
    <dbReference type="NCBI Taxonomy" id="59479"/>
    <lineage>
        <taxon>Eukaryota</taxon>
        <taxon>Metazoa</taxon>
        <taxon>Chordata</taxon>
        <taxon>Craniata</taxon>
        <taxon>Vertebrata</taxon>
        <taxon>Euteleostomi</taxon>
        <taxon>Mammalia</taxon>
        <taxon>Eutheria</taxon>
        <taxon>Laurasiatheria</taxon>
        <taxon>Chiroptera</taxon>
        <taxon>Yinpterochiroptera</taxon>
        <taxon>Rhinolophoidea</taxon>
        <taxon>Rhinolophidae</taxon>
        <taxon>Rhinolophinae</taxon>
        <taxon>Rhinolophus</taxon>
    </lineage>
</organism>
<keyword evidence="3" id="KW-0547">Nucleotide-binding</keyword>
<keyword evidence="4" id="KW-0227">DNA damage</keyword>
<dbReference type="SMART" id="SM00490">
    <property type="entry name" value="HELICc"/>
    <property type="match status" value="1"/>
</dbReference>
<dbReference type="AlphaFoldDB" id="A0A140YWY4"/>
<dbReference type="Pfam" id="PF04851">
    <property type="entry name" value="ResIII"/>
    <property type="match status" value="1"/>
</dbReference>
<evidence type="ECO:0000256" key="1">
    <source>
        <dbReference type="ARBA" id="ARBA00004123"/>
    </source>
</evidence>
<dbReference type="InterPro" id="IPR032438">
    <property type="entry name" value="ERCC3_RAD25_C"/>
</dbReference>
<name>A0A140YWY4_RHIFE</name>
<comment type="subcellular location">
    <subcellularLocation>
        <location evidence="1">Nucleus</location>
    </subcellularLocation>
</comment>
<dbReference type="InterPro" id="IPR032830">
    <property type="entry name" value="XPB/Ssl2_N"/>
</dbReference>
<dbReference type="PROSITE" id="PS51194">
    <property type="entry name" value="HELICASE_CTER"/>
    <property type="match status" value="1"/>
</dbReference>
<dbReference type="PRINTS" id="PR00851">
    <property type="entry name" value="XRODRMPGMNTB"/>
</dbReference>
<dbReference type="EC" id="5.6.2.4" evidence="14"/>
<dbReference type="SUPFAM" id="SSF52540">
    <property type="entry name" value="P-loop containing nucleoside triphosphate hydrolases"/>
    <property type="match status" value="2"/>
</dbReference>
<feature type="domain" description="Helicase C-terminal" evidence="21">
    <location>
        <begin position="542"/>
        <end position="702"/>
    </location>
</feature>
<dbReference type="InterPro" id="IPR050615">
    <property type="entry name" value="ATP-dep_DNA_Helicase"/>
</dbReference>
<dbReference type="Pfam" id="PF16203">
    <property type="entry name" value="ERCC3_RAD25_C"/>
    <property type="match status" value="1"/>
</dbReference>
<dbReference type="FunFam" id="3.40.50.300:FF:000117">
    <property type="entry name" value="Putative DNA repair helicase rad25"/>
    <property type="match status" value="1"/>
</dbReference>
<evidence type="ECO:0000256" key="13">
    <source>
        <dbReference type="ARBA" id="ARBA00034617"/>
    </source>
</evidence>
<comment type="similarity">
    <text evidence="2">Belongs to the helicase family. RAD25/XPB subfamily.</text>
</comment>
<dbReference type="PROSITE" id="PS51192">
    <property type="entry name" value="HELICASE_ATP_BIND_1"/>
    <property type="match status" value="1"/>
</dbReference>
<comment type="catalytic activity">
    <reaction evidence="13">
        <text>Couples ATP hydrolysis with the unwinding of duplex DNA by translocating in the 3'-5' direction.</text>
        <dbReference type="EC" id="5.6.2.4"/>
    </reaction>
</comment>